<dbReference type="SUPFAM" id="SSF54928">
    <property type="entry name" value="RNA-binding domain, RBD"/>
    <property type="match status" value="1"/>
</dbReference>
<evidence type="ECO:0000256" key="1">
    <source>
        <dbReference type="PROSITE-ProRule" id="PRU00176"/>
    </source>
</evidence>
<evidence type="ECO:0000256" key="2">
    <source>
        <dbReference type="SAM" id="MobiDB-lite"/>
    </source>
</evidence>
<gene>
    <name evidence="4" type="ORF">RHTO0S_06e07778g</name>
</gene>
<evidence type="ECO:0000313" key="4">
    <source>
        <dbReference type="EMBL" id="CDR41914.1"/>
    </source>
</evidence>
<dbReference type="OrthoDB" id="7763451at2759"/>
<dbReference type="PANTHER" id="PTHR32343:SF10">
    <property type="entry name" value="RNA-BINDING REGION RNP-1 DOMAIN-CONTAINING PROTEIN"/>
    <property type="match status" value="1"/>
</dbReference>
<feature type="region of interest" description="Disordered" evidence="2">
    <location>
        <begin position="233"/>
        <end position="293"/>
    </location>
</feature>
<dbReference type="InterPro" id="IPR000504">
    <property type="entry name" value="RRM_dom"/>
</dbReference>
<dbReference type="InterPro" id="IPR012677">
    <property type="entry name" value="Nucleotide-bd_a/b_plait_sf"/>
</dbReference>
<feature type="compositionally biased region" description="Low complexity" evidence="2">
    <location>
        <begin position="243"/>
        <end position="257"/>
    </location>
</feature>
<proteinExistence type="predicted"/>
<name>A0A061AW83_RHOTO</name>
<dbReference type="Gene3D" id="3.30.70.330">
    <property type="match status" value="1"/>
</dbReference>
<dbReference type="SMART" id="SM00360">
    <property type="entry name" value="RRM"/>
    <property type="match status" value="1"/>
</dbReference>
<organism evidence="4">
    <name type="scientific">Rhodotorula toruloides</name>
    <name type="common">Yeast</name>
    <name type="synonym">Rhodosporidium toruloides</name>
    <dbReference type="NCBI Taxonomy" id="5286"/>
    <lineage>
        <taxon>Eukaryota</taxon>
        <taxon>Fungi</taxon>
        <taxon>Dikarya</taxon>
        <taxon>Basidiomycota</taxon>
        <taxon>Pucciniomycotina</taxon>
        <taxon>Microbotryomycetes</taxon>
        <taxon>Sporidiobolales</taxon>
        <taxon>Sporidiobolaceae</taxon>
        <taxon>Rhodotorula</taxon>
    </lineage>
</organism>
<keyword evidence="1" id="KW-0694">RNA-binding</keyword>
<feature type="compositionally biased region" description="Low complexity" evidence="2">
    <location>
        <begin position="86"/>
        <end position="96"/>
    </location>
</feature>
<feature type="domain" description="RRM" evidence="3">
    <location>
        <begin position="11"/>
        <end position="81"/>
    </location>
</feature>
<dbReference type="EMBL" id="LK052941">
    <property type="protein sequence ID" value="CDR41914.1"/>
    <property type="molecule type" value="Genomic_DNA"/>
</dbReference>
<dbReference type="Pfam" id="PF00076">
    <property type="entry name" value="RRM_1"/>
    <property type="match status" value="1"/>
</dbReference>
<sequence>MPVDHTAQTTHTVKVSNLAATTSKETLEHFFSFCGKIASIEGPSNGSAEVNFVKESAAKTALMLTGGTLDGSVIEVKSDEVEAPKAAHAQPPIAAAGTSDSHDEIEQEDKPRSAIVAEYLAHGYVLSDQAVNRAIEADKSYGITERFLRFFNPLKDRVTTAASPHVERAQQKFAEVDQKQGLSLKAQAGWIVGRKYYSAALASPFGAKVHQFYTSAQKNALDIHEEAKRIAEAKKREAGGATGASTVPTTGTATSTTLPHDAPLPSQGTVEGTEASGAALNKPLESSAAPLKG</sequence>
<dbReference type="PANTHER" id="PTHR32343">
    <property type="entry name" value="SERINE/ARGININE-RICH SPLICING FACTOR"/>
    <property type="match status" value="1"/>
</dbReference>
<evidence type="ECO:0000259" key="3">
    <source>
        <dbReference type="PROSITE" id="PS50102"/>
    </source>
</evidence>
<dbReference type="PROSITE" id="PS50102">
    <property type="entry name" value="RRM"/>
    <property type="match status" value="1"/>
</dbReference>
<dbReference type="GO" id="GO:0003723">
    <property type="term" value="F:RNA binding"/>
    <property type="evidence" value="ECO:0007669"/>
    <property type="project" value="UniProtKB-UniRule"/>
</dbReference>
<protein>
    <submittedName>
        <fullName evidence="4">RHTO0S06e07778g2_1</fullName>
    </submittedName>
</protein>
<dbReference type="AlphaFoldDB" id="A0A061AW83"/>
<feature type="region of interest" description="Disordered" evidence="2">
    <location>
        <begin position="82"/>
        <end position="102"/>
    </location>
</feature>
<accession>A0A061AW83</accession>
<reference evidence="4" key="1">
    <citation type="journal article" date="2014" name="Genome Announc.">
        <title>Draft genome sequence of Rhodosporidium toruloides CECT1137, an oleaginous yeast of biotechnological interest.</title>
        <authorList>
            <person name="Morin N."/>
            <person name="Calcas X."/>
            <person name="Devillers H."/>
            <person name="Durrens P."/>
            <person name="Sherman D.J."/>
            <person name="Nicaud J.-M."/>
            <person name="Neuveglise C."/>
        </authorList>
    </citation>
    <scope>NUCLEOTIDE SEQUENCE</scope>
    <source>
        <strain evidence="4">CECT1137</strain>
    </source>
</reference>
<dbReference type="InterPro" id="IPR035979">
    <property type="entry name" value="RBD_domain_sf"/>
</dbReference>